<name>A0A0A1UAT6_ENTIV</name>
<dbReference type="Gene3D" id="3.20.20.80">
    <property type="entry name" value="Glycosidases"/>
    <property type="match status" value="1"/>
</dbReference>
<dbReference type="OrthoDB" id="25723at2759"/>
<proteinExistence type="predicted"/>
<dbReference type="GeneID" id="14891099"/>
<dbReference type="InterPro" id="IPR017853">
    <property type="entry name" value="GH"/>
</dbReference>
<accession>A0A0A1UAT6</accession>
<evidence type="ECO:0000313" key="1">
    <source>
        <dbReference type="EMBL" id="ELP92100.1"/>
    </source>
</evidence>
<dbReference type="EMBL" id="KB206395">
    <property type="protein sequence ID" value="ELP92100.1"/>
    <property type="molecule type" value="Genomic_DNA"/>
</dbReference>
<dbReference type="Proteomes" id="UP000014680">
    <property type="component" value="Unassembled WGS sequence"/>
</dbReference>
<gene>
    <name evidence="1" type="ORF">EIN_379970</name>
</gene>
<dbReference type="RefSeq" id="XP_004258871.1">
    <property type="nucleotide sequence ID" value="XM_004258823.1"/>
</dbReference>
<dbReference type="VEuPathDB" id="AmoebaDB:EIN_379970"/>
<protein>
    <submittedName>
        <fullName evidence="1">Uncharacterized protein</fullName>
    </submittedName>
</protein>
<keyword evidence="2" id="KW-1185">Reference proteome</keyword>
<organism evidence="1 2">
    <name type="scientific">Entamoeba invadens IP1</name>
    <dbReference type="NCBI Taxonomy" id="370355"/>
    <lineage>
        <taxon>Eukaryota</taxon>
        <taxon>Amoebozoa</taxon>
        <taxon>Evosea</taxon>
        <taxon>Archamoebae</taxon>
        <taxon>Mastigamoebida</taxon>
        <taxon>Entamoebidae</taxon>
        <taxon>Entamoeba</taxon>
    </lineage>
</organism>
<dbReference type="AlphaFoldDB" id="A0A0A1UAT6"/>
<dbReference type="SUPFAM" id="SSF51445">
    <property type="entry name" value="(Trans)glycosidases"/>
    <property type="match status" value="1"/>
</dbReference>
<dbReference type="OMA" id="ICHNYAN"/>
<dbReference type="CDD" id="cd00551">
    <property type="entry name" value="AmyAc_family"/>
    <property type="match status" value="1"/>
</dbReference>
<reference evidence="1 2" key="1">
    <citation type="submission" date="2012-10" db="EMBL/GenBank/DDBJ databases">
        <authorList>
            <person name="Zafar N."/>
            <person name="Inman J."/>
            <person name="Hall N."/>
            <person name="Lorenzi H."/>
            <person name="Caler E."/>
        </authorList>
    </citation>
    <scope>NUCLEOTIDE SEQUENCE [LARGE SCALE GENOMIC DNA]</scope>
    <source>
        <strain evidence="1 2">IP1</strain>
    </source>
</reference>
<evidence type="ECO:0000313" key="2">
    <source>
        <dbReference type="Proteomes" id="UP000014680"/>
    </source>
</evidence>
<dbReference type="KEGG" id="eiv:EIN_379970"/>
<sequence length="311" mass="36057">MIAKQFEWGVFYEIFVDGFSHDYKDLEHVQSKKQGGTISGITRRLDYLKQLNVTSVLFTTPPTLSLSSLKSVTSQMHSNNISLFMRLTEQLEAKSEVFNSEVDGLFITHPLNNSALCQSVFSQLNKFKKRPILIADENLGEALKYNSNVLKTVKWFHDYIAGYFTQECLQMYLSTKYDGVVDYAGQRIAHKYSKERGVFRFLPEFLSAFFYNAHVYLYPQKTVLVTPTFRSKFSKDEMSLTARFPNPMLIQMGVELNQTDKHKNTLYWSAIDYNQSAKERFYYSMKLFQTRKDTAAGISTIFTIKNDFLID</sequence>